<dbReference type="GO" id="GO:0005737">
    <property type="term" value="C:cytoplasm"/>
    <property type="evidence" value="ECO:0007669"/>
    <property type="project" value="UniProtKB-SubCell"/>
</dbReference>
<dbReference type="EMBL" id="MU001643">
    <property type="protein sequence ID" value="KAF2478813.1"/>
    <property type="molecule type" value="Genomic_DNA"/>
</dbReference>
<feature type="compositionally biased region" description="Low complexity" evidence="4">
    <location>
        <begin position="468"/>
        <end position="485"/>
    </location>
</feature>
<dbReference type="RefSeq" id="XP_033585383.1">
    <property type="nucleotide sequence ID" value="XM_033734939.1"/>
</dbReference>
<feature type="compositionally biased region" description="Basic and acidic residues" evidence="4">
    <location>
        <begin position="177"/>
        <end position="186"/>
    </location>
</feature>
<feature type="compositionally biased region" description="Acidic residues" evidence="4">
    <location>
        <begin position="164"/>
        <end position="176"/>
    </location>
</feature>
<evidence type="ECO:0000259" key="5">
    <source>
        <dbReference type="Pfam" id="PF19047"/>
    </source>
</evidence>
<evidence type="ECO:0000313" key="6">
    <source>
        <dbReference type="EMBL" id="KAF2478813.1"/>
    </source>
</evidence>
<dbReference type="InterPro" id="IPR043936">
    <property type="entry name" value="HOOK_N"/>
</dbReference>
<keyword evidence="7" id="KW-1185">Reference proteome</keyword>
<sequence>MEDKDDDAASLSTCLLQWVQSFPNIPPAHNLAALSDGLTLWSILQSIDPSYFTGSLPEPHVTPSSDWTRKWQNLKHIEKAVALYYRDVCNELGEHVGGVAAVAVPDVQAIAAEGSVGDLEKLILGIIRAAMAEPESNQRMAQRLMGLGRGTAMVIAHELRAMEESDGEEGEEEDDLESRPSSRGDVRDRIDAEGAQAQPKTNGASKIAPAYQDPLLQREEELLKAQATIDKMEATHGEVLRQLQELRGEKESLQEAFNAYRDEIESKGRKTAGDDAFKKLQRQADNDRAYIEDLEDQLQSSKSTMENFERDIQRYRDDGEGTQTLRDEVQLLKADNADLTQRIKANENLKKKIQTLQEQETANASLRDEIKHANERVEGVDRLKEIQAALEKEIIEKQGLIRNQEYQINELTTIRRHAEYDARMLAQKLQEARERHERDHETIQGLRGKLKDPDSDEQTIADVESNDKPPSSDSAAATPTTANNENTKHLAEKVTLLQQQLETADLRLKQASDRAATLEDQQRLDSSKSLEDQRTASAQVEEHERTIAQLRKELEASTAAKQMTAAAEAPAAPALPQDLAALRRENHLMATAWFDLSARIQDNGVSLGRRRQEPKSWIGRQRRLVGPHAAGLGN</sequence>
<organism evidence="6 7">
    <name type="scientific">Neohortaea acidophila</name>
    <dbReference type="NCBI Taxonomy" id="245834"/>
    <lineage>
        <taxon>Eukaryota</taxon>
        <taxon>Fungi</taxon>
        <taxon>Dikarya</taxon>
        <taxon>Ascomycota</taxon>
        <taxon>Pezizomycotina</taxon>
        <taxon>Dothideomycetes</taxon>
        <taxon>Dothideomycetidae</taxon>
        <taxon>Mycosphaerellales</taxon>
        <taxon>Teratosphaeriaceae</taxon>
        <taxon>Neohortaea</taxon>
    </lineage>
</organism>
<dbReference type="Proteomes" id="UP000799767">
    <property type="component" value="Unassembled WGS sequence"/>
</dbReference>
<dbReference type="GO" id="GO:0051959">
    <property type="term" value="F:dynein light intermediate chain binding"/>
    <property type="evidence" value="ECO:0007669"/>
    <property type="project" value="TreeGrafter"/>
</dbReference>
<dbReference type="Gene3D" id="1.10.418.10">
    <property type="entry name" value="Calponin-like domain"/>
    <property type="match status" value="1"/>
</dbReference>
<feature type="region of interest" description="Disordered" evidence="4">
    <location>
        <begin position="431"/>
        <end position="487"/>
    </location>
</feature>
<comment type="subcellular location">
    <subcellularLocation>
        <location evidence="1">Cytoplasm</location>
    </subcellularLocation>
</comment>
<protein>
    <recommendedName>
        <fullName evidence="5">HOOK N-terminal domain-containing protein</fullName>
    </recommendedName>
</protein>
<dbReference type="InterPro" id="IPR036872">
    <property type="entry name" value="CH_dom_sf"/>
</dbReference>
<dbReference type="OrthoDB" id="2129491at2759"/>
<dbReference type="GeneID" id="54475941"/>
<dbReference type="PANTHER" id="PTHR18947:SF28">
    <property type="entry name" value="GIRDIN, ISOFORM A"/>
    <property type="match status" value="1"/>
</dbReference>
<evidence type="ECO:0000256" key="4">
    <source>
        <dbReference type="SAM" id="MobiDB-lite"/>
    </source>
</evidence>
<keyword evidence="3" id="KW-0175">Coiled coil</keyword>
<dbReference type="GO" id="GO:0005815">
    <property type="term" value="C:microtubule organizing center"/>
    <property type="evidence" value="ECO:0007669"/>
    <property type="project" value="TreeGrafter"/>
</dbReference>
<reference evidence="6" key="1">
    <citation type="journal article" date="2020" name="Stud. Mycol.">
        <title>101 Dothideomycetes genomes: a test case for predicting lifestyles and emergence of pathogens.</title>
        <authorList>
            <person name="Haridas S."/>
            <person name="Albert R."/>
            <person name="Binder M."/>
            <person name="Bloem J."/>
            <person name="Labutti K."/>
            <person name="Salamov A."/>
            <person name="Andreopoulos B."/>
            <person name="Baker S."/>
            <person name="Barry K."/>
            <person name="Bills G."/>
            <person name="Bluhm B."/>
            <person name="Cannon C."/>
            <person name="Castanera R."/>
            <person name="Culley D."/>
            <person name="Daum C."/>
            <person name="Ezra D."/>
            <person name="Gonzalez J."/>
            <person name="Henrissat B."/>
            <person name="Kuo A."/>
            <person name="Liang C."/>
            <person name="Lipzen A."/>
            <person name="Lutzoni F."/>
            <person name="Magnuson J."/>
            <person name="Mondo S."/>
            <person name="Nolan M."/>
            <person name="Ohm R."/>
            <person name="Pangilinan J."/>
            <person name="Park H.-J."/>
            <person name="Ramirez L."/>
            <person name="Alfaro M."/>
            <person name="Sun H."/>
            <person name="Tritt A."/>
            <person name="Yoshinaga Y."/>
            <person name="Zwiers L.-H."/>
            <person name="Turgeon B."/>
            <person name="Goodwin S."/>
            <person name="Spatafora J."/>
            <person name="Crous P."/>
            <person name="Grigoriev I."/>
        </authorList>
    </citation>
    <scope>NUCLEOTIDE SEQUENCE</scope>
    <source>
        <strain evidence="6">CBS 113389</strain>
    </source>
</reference>
<evidence type="ECO:0000256" key="2">
    <source>
        <dbReference type="ARBA" id="ARBA00022490"/>
    </source>
</evidence>
<dbReference type="PANTHER" id="PTHR18947">
    <property type="entry name" value="HOOK PROTEINS"/>
    <property type="match status" value="1"/>
</dbReference>
<evidence type="ECO:0000256" key="1">
    <source>
        <dbReference type="ARBA" id="ARBA00004496"/>
    </source>
</evidence>
<accession>A0A6A6PGR4</accession>
<dbReference type="GO" id="GO:0031122">
    <property type="term" value="P:cytoplasmic microtubule organization"/>
    <property type="evidence" value="ECO:0007669"/>
    <property type="project" value="TreeGrafter"/>
</dbReference>
<dbReference type="CDD" id="cd22211">
    <property type="entry name" value="HkD_SF"/>
    <property type="match status" value="1"/>
</dbReference>
<proteinExistence type="predicted"/>
<dbReference type="GO" id="GO:0008017">
    <property type="term" value="F:microtubule binding"/>
    <property type="evidence" value="ECO:0007669"/>
    <property type="project" value="TreeGrafter"/>
</dbReference>
<dbReference type="Pfam" id="PF19047">
    <property type="entry name" value="HOOK_N"/>
    <property type="match status" value="1"/>
</dbReference>
<name>A0A6A6PGR4_9PEZI</name>
<feature type="compositionally biased region" description="Basic and acidic residues" evidence="4">
    <location>
        <begin position="431"/>
        <end position="442"/>
    </location>
</feature>
<feature type="region of interest" description="Disordered" evidence="4">
    <location>
        <begin position="162"/>
        <end position="186"/>
    </location>
</feature>
<evidence type="ECO:0000313" key="7">
    <source>
        <dbReference type="Proteomes" id="UP000799767"/>
    </source>
</evidence>
<dbReference type="GO" id="GO:0030705">
    <property type="term" value="P:cytoskeleton-dependent intracellular transport"/>
    <property type="evidence" value="ECO:0007669"/>
    <property type="project" value="InterPro"/>
</dbReference>
<dbReference type="SUPFAM" id="SSF116907">
    <property type="entry name" value="Hook domain"/>
    <property type="match status" value="1"/>
</dbReference>
<evidence type="ECO:0000256" key="3">
    <source>
        <dbReference type="ARBA" id="ARBA00023054"/>
    </source>
</evidence>
<gene>
    <name evidence="6" type="ORF">BDY17DRAFT_305880</name>
</gene>
<dbReference type="AlphaFoldDB" id="A0A6A6PGR4"/>
<feature type="domain" description="HOOK N-terminal" evidence="5">
    <location>
        <begin position="12"/>
        <end position="155"/>
    </location>
</feature>
<keyword evidence="2" id="KW-0963">Cytoplasm</keyword>
<feature type="region of interest" description="Disordered" evidence="4">
    <location>
        <begin position="515"/>
        <end position="543"/>
    </location>
</feature>